<reference evidence="2" key="1">
    <citation type="submission" date="2022-10" db="EMBL/GenBank/DDBJ databases">
        <title>Genome assembly of Pristionchus species.</title>
        <authorList>
            <person name="Yoshida K."/>
            <person name="Sommer R.J."/>
        </authorList>
    </citation>
    <scope>NUCLEOTIDE SEQUENCE [LARGE SCALE GENOMIC DNA]</scope>
    <source>
        <strain evidence="2">RS5460</strain>
    </source>
</reference>
<feature type="non-terminal residue" evidence="1">
    <location>
        <position position="123"/>
    </location>
</feature>
<evidence type="ECO:0000313" key="2">
    <source>
        <dbReference type="Proteomes" id="UP001328107"/>
    </source>
</evidence>
<proteinExistence type="predicted"/>
<protein>
    <submittedName>
        <fullName evidence="1">Uncharacterized protein</fullName>
    </submittedName>
</protein>
<evidence type="ECO:0000313" key="1">
    <source>
        <dbReference type="EMBL" id="GMR38823.1"/>
    </source>
</evidence>
<dbReference type="EMBL" id="BTRK01000002">
    <property type="protein sequence ID" value="GMR38823.1"/>
    <property type="molecule type" value="Genomic_DNA"/>
</dbReference>
<dbReference type="AlphaFoldDB" id="A0AAN5C618"/>
<comment type="caution">
    <text evidence="1">The sequence shown here is derived from an EMBL/GenBank/DDBJ whole genome shotgun (WGS) entry which is preliminary data.</text>
</comment>
<accession>A0AAN5C618</accession>
<name>A0AAN5C618_9BILA</name>
<keyword evidence="2" id="KW-1185">Reference proteome</keyword>
<sequence length="123" mass="13806">VRYLTLLRWVFPVRSCSCSQASQLQWQSGAISEMMDRNHLKSTSATALMRTSQGSIAWRTLGATTRHFGHVQIQMSATSRRKDVIRMSRLSAALAAARAISVTTCGMSPFFPPLSPPRMRHRR</sequence>
<feature type="non-terminal residue" evidence="1">
    <location>
        <position position="1"/>
    </location>
</feature>
<dbReference type="Proteomes" id="UP001328107">
    <property type="component" value="Unassembled WGS sequence"/>
</dbReference>
<gene>
    <name evidence="1" type="ORF">PMAYCL1PPCAC_09018</name>
</gene>
<organism evidence="1 2">
    <name type="scientific">Pristionchus mayeri</name>
    <dbReference type="NCBI Taxonomy" id="1317129"/>
    <lineage>
        <taxon>Eukaryota</taxon>
        <taxon>Metazoa</taxon>
        <taxon>Ecdysozoa</taxon>
        <taxon>Nematoda</taxon>
        <taxon>Chromadorea</taxon>
        <taxon>Rhabditida</taxon>
        <taxon>Rhabditina</taxon>
        <taxon>Diplogasteromorpha</taxon>
        <taxon>Diplogasteroidea</taxon>
        <taxon>Neodiplogasteridae</taxon>
        <taxon>Pristionchus</taxon>
    </lineage>
</organism>